<protein>
    <submittedName>
        <fullName evidence="2">Uncharacterized protein</fullName>
    </submittedName>
</protein>
<evidence type="ECO:0000313" key="2">
    <source>
        <dbReference type="EMBL" id="MCA9389953.1"/>
    </source>
</evidence>
<evidence type="ECO:0000256" key="1">
    <source>
        <dbReference type="SAM" id="Phobius"/>
    </source>
</evidence>
<comment type="caution">
    <text evidence="2">The sequence shown here is derived from an EMBL/GenBank/DDBJ whole genome shotgun (WGS) entry which is preliminary data.</text>
</comment>
<feature type="transmembrane region" description="Helical" evidence="1">
    <location>
        <begin position="6"/>
        <end position="34"/>
    </location>
</feature>
<organism evidence="2 3">
    <name type="scientific">candidate division WWE3 bacterium</name>
    <dbReference type="NCBI Taxonomy" id="2053526"/>
    <lineage>
        <taxon>Bacteria</taxon>
        <taxon>Katanobacteria</taxon>
    </lineage>
</organism>
<sequence length="258" mass="29751">MITSEPLFTIIALAFIFLSLLVIVLAVLAFYNLFSRWLGFLQKEQDKDEEEIINNAYNEAFKIIERAKNDAMKTIENANSDAQKTLLKTQKLSENTAESWKSKLAEISESYEKTFEGATKNLVDFYQNLIEEQKKESVGTVEETSQSLEHEVLDEVADFKDILEKETHDFEKTLYQQTIGVEDETRKQISAEYKKAKADIETYKKQRLAEVDHSIVEIIDKVARDVIGSAMTIEQHKDLIFESLNKIKEENQLPHDTD</sequence>
<keyword evidence="1" id="KW-1133">Transmembrane helix</keyword>
<dbReference type="EMBL" id="JAGQKX010000013">
    <property type="protein sequence ID" value="MCA9389953.1"/>
    <property type="molecule type" value="Genomic_DNA"/>
</dbReference>
<proteinExistence type="predicted"/>
<reference evidence="2" key="2">
    <citation type="journal article" date="2021" name="Microbiome">
        <title>Successional dynamics and alternative stable states in a saline activated sludge microbial community over 9 years.</title>
        <authorList>
            <person name="Wang Y."/>
            <person name="Ye J."/>
            <person name="Ju F."/>
            <person name="Liu L."/>
            <person name="Boyd J.A."/>
            <person name="Deng Y."/>
            <person name="Parks D.H."/>
            <person name="Jiang X."/>
            <person name="Yin X."/>
            <person name="Woodcroft B.J."/>
            <person name="Tyson G.W."/>
            <person name="Hugenholtz P."/>
            <person name="Polz M.F."/>
            <person name="Zhang T."/>
        </authorList>
    </citation>
    <scope>NUCLEOTIDE SEQUENCE</scope>
    <source>
        <strain evidence="2">HKST-UBA01</strain>
    </source>
</reference>
<keyword evidence="1" id="KW-0472">Membrane</keyword>
<keyword evidence="1" id="KW-0812">Transmembrane</keyword>
<dbReference type="Proteomes" id="UP000701698">
    <property type="component" value="Unassembled WGS sequence"/>
</dbReference>
<accession>A0A955RPW9</accession>
<dbReference type="AlphaFoldDB" id="A0A955RPW9"/>
<gene>
    <name evidence="2" type="ORF">KC571_00965</name>
</gene>
<name>A0A955RPW9_UNCKA</name>
<reference evidence="2" key="1">
    <citation type="submission" date="2020-04" db="EMBL/GenBank/DDBJ databases">
        <authorList>
            <person name="Zhang T."/>
        </authorList>
    </citation>
    <scope>NUCLEOTIDE SEQUENCE</scope>
    <source>
        <strain evidence="2">HKST-UBA01</strain>
    </source>
</reference>
<evidence type="ECO:0000313" key="3">
    <source>
        <dbReference type="Proteomes" id="UP000701698"/>
    </source>
</evidence>